<dbReference type="InterPro" id="IPR000531">
    <property type="entry name" value="Beta-barrel_TonB"/>
</dbReference>
<dbReference type="InterPro" id="IPR023996">
    <property type="entry name" value="TonB-dep_OMP_SusC/RagA"/>
</dbReference>
<keyword evidence="5 6" id="KW-0998">Cell outer membrane</keyword>
<dbReference type="PROSITE" id="PS52016">
    <property type="entry name" value="TONB_DEPENDENT_REC_3"/>
    <property type="match status" value="1"/>
</dbReference>
<dbReference type="AlphaFoldDB" id="A0A921LI61"/>
<evidence type="ECO:0000256" key="1">
    <source>
        <dbReference type="ARBA" id="ARBA00022448"/>
    </source>
</evidence>
<evidence type="ECO:0000313" key="10">
    <source>
        <dbReference type="EMBL" id="HJG13191.1"/>
    </source>
</evidence>
<dbReference type="InterPro" id="IPR039426">
    <property type="entry name" value="TonB-dep_rcpt-like"/>
</dbReference>
<dbReference type="GO" id="GO:0006826">
    <property type="term" value="P:iron ion transport"/>
    <property type="evidence" value="ECO:0007669"/>
    <property type="project" value="UniProtKB-KW"/>
</dbReference>
<proteinExistence type="inferred from homology"/>
<evidence type="ECO:0000256" key="4">
    <source>
        <dbReference type="ARBA" id="ARBA00023136"/>
    </source>
</evidence>
<keyword evidence="2" id="KW-0406">Ion transport</keyword>
<dbReference type="Proteomes" id="UP000747074">
    <property type="component" value="Unassembled WGS sequence"/>
</dbReference>
<dbReference type="NCBIfam" id="TIGR04057">
    <property type="entry name" value="SusC_RagA_signa"/>
    <property type="match status" value="1"/>
</dbReference>
<dbReference type="EMBL" id="DYVL01000170">
    <property type="protein sequence ID" value="HJG13191.1"/>
    <property type="molecule type" value="Genomic_DNA"/>
</dbReference>
<accession>A0A921LI61</accession>
<name>A0A921LI61_9BACE</name>
<dbReference type="Pfam" id="PF00593">
    <property type="entry name" value="TonB_dep_Rec_b-barrel"/>
    <property type="match status" value="1"/>
</dbReference>
<keyword evidence="10" id="KW-0675">Receptor</keyword>
<dbReference type="Gene3D" id="2.170.130.10">
    <property type="entry name" value="TonB-dependent receptor, plug domain"/>
    <property type="match status" value="1"/>
</dbReference>
<dbReference type="Gene3D" id="2.60.40.1120">
    <property type="entry name" value="Carboxypeptidase-like, regulatory domain"/>
    <property type="match status" value="1"/>
</dbReference>
<evidence type="ECO:0000256" key="2">
    <source>
        <dbReference type="ARBA" id="ARBA00022496"/>
    </source>
</evidence>
<organism evidence="10 11">
    <name type="scientific">Bacteroides xylanisolvens</name>
    <dbReference type="NCBI Taxonomy" id="371601"/>
    <lineage>
        <taxon>Bacteria</taxon>
        <taxon>Pseudomonadati</taxon>
        <taxon>Bacteroidota</taxon>
        <taxon>Bacteroidia</taxon>
        <taxon>Bacteroidales</taxon>
        <taxon>Bacteroidaceae</taxon>
        <taxon>Bacteroides</taxon>
    </lineage>
</organism>
<evidence type="ECO:0000256" key="8">
    <source>
        <dbReference type="SAM" id="SignalP"/>
    </source>
</evidence>
<dbReference type="GO" id="GO:0009279">
    <property type="term" value="C:cell outer membrane"/>
    <property type="evidence" value="ECO:0007669"/>
    <property type="project" value="UniProtKB-SubCell"/>
</dbReference>
<dbReference type="SMART" id="SM00965">
    <property type="entry name" value="STN"/>
    <property type="match status" value="1"/>
</dbReference>
<keyword evidence="2" id="KW-0410">Iron transport</keyword>
<keyword evidence="1 6" id="KW-0813">Transport</keyword>
<keyword evidence="7" id="KW-0798">TonB box</keyword>
<keyword evidence="8" id="KW-0732">Signal</keyword>
<feature type="signal peptide" evidence="8">
    <location>
        <begin position="1"/>
        <end position="23"/>
    </location>
</feature>
<keyword evidence="6" id="KW-1134">Transmembrane beta strand</keyword>
<dbReference type="Pfam" id="PF07715">
    <property type="entry name" value="Plug"/>
    <property type="match status" value="1"/>
</dbReference>
<dbReference type="Pfam" id="PF07660">
    <property type="entry name" value="STN"/>
    <property type="match status" value="1"/>
</dbReference>
<gene>
    <name evidence="10" type="ORF">K8V07_14830</name>
</gene>
<sequence length="1170" mass="131595">MKNKKKVFFMVLLLLCSYLSSFAQLINLQLKNVTVKQAIETIQKQNGYSFAFATNDLNTKKIVTVLAKDLPIEKVVEQVLAGQDVSYTIQGKDIIIKKKSGQSAQQSSRKYTISGIVKDMSGEPVIGANIKEKNGTAGTISGMDGKFQLTVSEGSVVQISYLGFLTQEVSVKNKNYLTVVLKDDTQTLDEVVVVGFSTQKKINLTGAVENVSSDVFENRPVANVTQMLQGAVPNLNISLVDGKPNQSASYNIRGVTSIGAGGSALVLIDGVEGDPAMLNPNDIESVSVLKDAASAAIYGSRAPYGVVLITTKDPSKQKDKFTVNYTGNFSYETPYAVPDVVDDGYVWAYLFREAEYNYRGIEPTSINKSQPFSKEWLETFRQRKLAGNTLQTAVGPDGKYTYYGNEDYYDALYKDHTFAQSHNVSISGSNGKISYYTSARLYDYDGLFNYNSDTYRTMNMRTKISAQVFSWLKISNNIDYTHDKYTQPLGYVEQNEGLVWKAINMEGHPSEPIFNPDGTLTHSGARSVGGLVTGNNWIKRTTKTLKNTTTLNITMLDNKLRFTGDFSFRTKDFIEDKKTTAVPYSDYEGVIKYLGVPETDDKMLEKVQQTTYISTNVYAEYENTFAGKHYMKALAGYNYEQQDYKAISSERNGLLMPDVENINFAMGDNMSIKSDGNRWRYAGAFFRLNYSYDNRYLFEANGRYDGSSKFPNNSQWGFFPSASAAWRFSEEKFWKVNPAIISNGKLRVSYGALGNSNVKPYSYLEKFSLKTYSTTGSSSEGRYLDGKAQLRYTLNPAQIPDNIGWETSRTIDGGIDLGFWNNKITLSADYYVRKTVNMYTVGPTLPDTFGASSPKGNYADMSTYGYEISLGYNDSFRLAGKPFSFGIKATLADYHSVIDKYNNPKRDLDDYYVGQRIGEIWGFVCNGLFQSQDEIDAAFDGKGYKNNLMQTSVNYITYPGDMRFEDLNNTGTIDNGANTVDSPGDRKIIGNSEPRYIYTLSFSADWNNFFLSAMFDGVGKQDWYPSGESSFWGQYNRPYNQVPVWHLNNYWTKDRPDAYLPRYSGYYNPLYKGTANTRYLQDVSYFRLKNLQFGYNLPKKWIAKAGFSKVSVYFSGENLWSWSPLYRHTKDYDVTVITKGSDNDLTSGNKGDGFNYPTMRNLSLGISITY</sequence>
<evidence type="ECO:0000313" key="11">
    <source>
        <dbReference type="Proteomes" id="UP000747074"/>
    </source>
</evidence>
<dbReference type="InterPro" id="IPR023997">
    <property type="entry name" value="TonB-dep_OMP_SusC/RagA_CS"/>
</dbReference>
<comment type="caution">
    <text evidence="10">The sequence shown here is derived from an EMBL/GenBank/DDBJ whole genome shotgun (WGS) entry which is preliminary data.</text>
</comment>
<protein>
    <submittedName>
        <fullName evidence="10">TonB-dependent receptor</fullName>
    </submittedName>
</protein>
<reference evidence="10" key="2">
    <citation type="submission" date="2021-09" db="EMBL/GenBank/DDBJ databases">
        <authorList>
            <person name="Gilroy R."/>
        </authorList>
    </citation>
    <scope>NUCLEOTIDE SEQUENCE</scope>
    <source>
        <strain evidence="10">CHK154-13316</strain>
    </source>
</reference>
<keyword evidence="6" id="KW-0812">Transmembrane</keyword>
<dbReference type="InterPro" id="IPR011662">
    <property type="entry name" value="Secretin/TonB_short_N"/>
</dbReference>
<evidence type="ECO:0000256" key="5">
    <source>
        <dbReference type="ARBA" id="ARBA00023237"/>
    </source>
</evidence>
<feature type="chain" id="PRO_5037251872" evidence="8">
    <location>
        <begin position="24"/>
        <end position="1170"/>
    </location>
</feature>
<dbReference type="SUPFAM" id="SSF49464">
    <property type="entry name" value="Carboxypeptidase regulatory domain-like"/>
    <property type="match status" value="1"/>
</dbReference>
<evidence type="ECO:0000259" key="9">
    <source>
        <dbReference type="SMART" id="SM00965"/>
    </source>
</evidence>
<evidence type="ECO:0000256" key="3">
    <source>
        <dbReference type="ARBA" id="ARBA00023004"/>
    </source>
</evidence>
<comment type="similarity">
    <text evidence="6 7">Belongs to the TonB-dependent receptor family.</text>
</comment>
<comment type="subcellular location">
    <subcellularLocation>
        <location evidence="6">Cell outer membrane</location>
        <topology evidence="6">Multi-pass membrane protein</topology>
    </subcellularLocation>
</comment>
<evidence type="ECO:0000256" key="6">
    <source>
        <dbReference type="PROSITE-ProRule" id="PRU01360"/>
    </source>
</evidence>
<reference evidence="10" key="1">
    <citation type="journal article" date="2021" name="PeerJ">
        <title>Extensive microbial diversity within the chicken gut microbiome revealed by metagenomics and culture.</title>
        <authorList>
            <person name="Gilroy R."/>
            <person name="Ravi A."/>
            <person name="Getino M."/>
            <person name="Pursley I."/>
            <person name="Horton D.L."/>
            <person name="Alikhan N.F."/>
            <person name="Baker D."/>
            <person name="Gharbi K."/>
            <person name="Hall N."/>
            <person name="Watson M."/>
            <person name="Adriaenssens E.M."/>
            <person name="Foster-Nyarko E."/>
            <person name="Jarju S."/>
            <person name="Secka A."/>
            <person name="Antonio M."/>
            <person name="Oren A."/>
            <person name="Chaudhuri R.R."/>
            <person name="La Ragione R."/>
            <person name="Hildebrand F."/>
            <person name="Pallen M.J."/>
        </authorList>
    </citation>
    <scope>NUCLEOTIDE SEQUENCE</scope>
    <source>
        <strain evidence="10">CHK154-13316</strain>
    </source>
</reference>
<keyword evidence="3" id="KW-0408">Iron</keyword>
<evidence type="ECO:0000256" key="7">
    <source>
        <dbReference type="RuleBase" id="RU003357"/>
    </source>
</evidence>
<keyword evidence="4 6" id="KW-0472">Membrane</keyword>
<dbReference type="NCBIfam" id="TIGR04056">
    <property type="entry name" value="OMP_RagA_SusC"/>
    <property type="match status" value="1"/>
</dbReference>
<dbReference type="Pfam" id="PF13715">
    <property type="entry name" value="CarbopepD_reg_2"/>
    <property type="match status" value="1"/>
</dbReference>
<dbReference type="InterPro" id="IPR037066">
    <property type="entry name" value="Plug_dom_sf"/>
</dbReference>
<dbReference type="SUPFAM" id="SSF56935">
    <property type="entry name" value="Porins"/>
    <property type="match status" value="1"/>
</dbReference>
<dbReference type="InterPro" id="IPR008969">
    <property type="entry name" value="CarboxyPept-like_regulatory"/>
</dbReference>
<feature type="domain" description="Secretin/TonB short N-terminal" evidence="9">
    <location>
        <begin position="48"/>
        <end position="99"/>
    </location>
</feature>
<dbReference type="InterPro" id="IPR012910">
    <property type="entry name" value="Plug_dom"/>
</dbReference>